<gene>
    <name evidence="2" type="ORF">QZM33_09250</name>
</gene>
<protein>
    <submittedName>
        <fullName evidence="2">Uncharacterized protein</fullName>
    </submittedName>
</protein>
<evidence type="ECO:0000313" key="2">
    <source>
        <dbReference type="EMBL" id="MDN7795138.1"/>
    </source>
</evidence>
<dbReference type="EMBL" id="JAUJRV010000005">
    <property type="protein sequence ID" value="MDN7795138.1"/>
    <property type="molecule type" value="Genomic_DNA"/>
</dbReference>
<sequence length="128" mass="14670">MATIESDSTNVRVMERTRFDAAAAANAEDASIWRWFSALLEERRIRWRYMFDNWVVNVDRTHVATERSFDDAIRAAKIAAEELGLGSTAAPLSGGKRRDPITLFPRRHAKADDKGEQEQRRPTYRVGF</sequence>
<dbReference type="Proteomes" id="UP001171620">
    <property type="component" value="Unassembled WGS sequence"/>
</dbReference>
<evidence type="ECO:0000256" key="1">
    <source>
        <dbReference type="SAM" id="MobiDB-lite"/>
    </source>
</evidence>
<accession>A0AAW7T2T7</accession>
<name>A0AAW7T2T7_BURVI</name>
<proteinExistence type="predicted"/>
<comment type="caution">
    <text evidence="2">The sequence shown here is derived from an EMBL/GenBank/DDBJ whole genome shotgun (WGS) entry which is preliminary data.</text>
</comment>
<organism evidence="2 3">
    <name type="scientific">Burkholderia vietnamiensis</name>
    <dbReference type="NCBI Taxonomy" id="60552"/>
    <lineage>
        <taxon>Bacteria</taxon>
        <taxon>Pseudomonadati</taxon>
        <taxon>Pseudomonadota</taxon>
        <taxon>Betaproteobacteria</taxon>
        <taxon>Burkholderiales</taxon>
        <taxon>Burkholderiaceae</taxon>
        <taxon>Burkholderia</taxon>
        <taxon>Burkholderia cepacia complex</taxon>
    </lineage>
</organism>
<feature type="compositionally biased region" description="Basic and acidic residues" evidence="1">
    <location>
        <begin position="110"/>
        <end position="121"/>
    </location>
</feature>
<dbReference type="RefSeq" id="WP_232356031.1">
    <property type="nucleotide sequence ID" value="NZ_JAEDWX010000012.1"/>
</dbReference>
<feature type="region of interest" description="Disordered" evidence="1">
    <location>
        <begin position="87"/>
        <end position="128"/>
    </location>
</feature>
<dbReference type="AlphaFoldDB" id="A0AAW7T2T7"/>
<evidence type="ECO:0000313" key="3">
    <source>
        <dbReference type="Proteomes" id="UP001171620"/>
    </source>
</evidence>
<reference evidence="2" key="1">
    <citation type="submission" date="2023-07" db="EMBL/GenBank/DDBJ databases">
        <title>A collection of bacterial strains from the Burkholderia cepacia Research Laboratory and Repository.</title>
        <authorList>
            <person name="Lipuma J."/>
            <person name="Spilker T."/>
            <person name="Caverly L."/>
        </authorList>
    </citation>
    <scope>NUCLEOTIDE SEQUENCE</scope>
    <source>
        <strain evidence="2">AU44268</strain>
    </source>
</reference>